<comment type="similarity">
    <text evidence="1">Belongs to the enoyl-CoA hydratase/isomerase family.</text>
</comment>
<dbReference type="Pfam" id="PF00378">
    <property type="entry name" value="ECH_1"/>
    <property type="match status" value="1"/>
</dbReference>
<evidence type="ECO:0000256" key="2">
    <source>
        <dbReference type="ARBA" id="ARBA00023239"/>
    </source>
</evidence>
<evidence type="ECO:0000313" key="4">
    <source>
        <dbReference type="Proteomes" id="UP000572377"/>
    </source>
</evidence>
<keyword evidence="4" id="KW-1185">Reference proteome</keyword>
<dbReference type="GO" id="GO:0016853">
    <property type="term" value="F:isomerase activity"/>
    <property type="evidence" value="ECO:0007669"/>
    <property type="project" value="UniProtKB-KW"/>
</dbReference>
<dbReference type="Proteomes" id="UP000572377">
    <property type="component" value="Unassembled WGS sequence"/>
</dbReference>
<dbReference type="PANTHER" id="PTHR11941">
    <property type="entry name" value="ENOYL-COA HYDRATASE-RELATED"/>
    <property type="match status" value="1"/>
</dbReference>
<gene>
    <name evidence="3" type="ORF">HMH01_00330</name>
</gene>
<dbReference type="Gene3D" id="1.10.12.10">
    <property type="entry name" value="Lyase 2-enoyl-coa Hydratase, Chain A, domain 2"/>
    <property type="match status" value="1"/>
</dbReference>
<evidence type="ECO:0000313" key="3">
    <source>
        <dbReference type="EMBL" id="NNU78870.1"/>
    </source>
</evidence>
<dbReference type="GO" id="GO:0006635">
    <property type="term" value="P:fatty acid beta-oxidation"/>
    <property type="evidence" value="ECO:0007669"/>
    <property type="project" value="TreeGrafter"/>
</dbReference>
<keyword evidence="2" id="KW-0456">Lyase</keyword>
<sequence>MIETAAGGHVARITLAAPERHNALDRAGIAAFHAALDALQPEARVLVITGRGKSFCAGAALGDVGASDWTENPLTALCDRIEALAMPTVCALNGGVYGGGVELALSCDFRIGVTGMRMFAPPAELGIHYPPEGMARAERLLGLRLTRQIFLLARRFGDAELLEAGFLDELVAPEGLEAATGTLVDRITALAPLAVQGMKLSLYEHGRGSGEPDAVRARIAACFASEDHAEALAARAQKRPPVFRGR</sequence>
<dbReference type="GO" id="GO:0016829">
    <property type="term" value="F:lyase activity"/>
    <property type="evidence" value="ECO:0007669"/>
    <property type="project" value="UniProtKB-KW"/>
</dbReference>
<name>A0A849L019_9RHOB</name>
<dbReference type="RefSeq" id="WP_171321346.1">
    <property type="nucleotide sequence ID" value="NZ_JABFBC010000001.1"/>
</dbReference>
<dbReference type="InterPro" id="IPR029045">
    <property type="entry name" value="ClpP/crotonase-like_dom_sf"/>
</dbReference>
<dbReference type="PANTHER" id="PTHR11941:SF54">
    <property type="entry name" value="ENOYL-COA HYDRATASE, MITOCHONDRIAL"/>
    <property type="match status" value="1"/>
</dbReference>
<accession>A0A849L019</accession>
<dbReference type="AlphaFoldDB" id="A0A849L019"/>
<dbReference type="EMBL" id="JABFBC010000001">
    <property type="protein sequence ID" value="NNU78870.1"/>
    <property type="molecule type" value="Genomic_DNA"/>
</dbReference>
<dbReference type="SUPFAM" id="SSF52096">
    <property type="entry name" value="ClpP/crotonase"/>
    <property type="match status" value="1"/>
</dbReference>
<comment type="caution">
    <text evidence="3">The sequence shown here is derived from an EMBL/GenBank/DDBJ whole genome shotgun (WGS) entry which is preliminary data.</text>
</comment>
<dbReference type="InterPro" id="IPR014748">
    <property type="entry name" value="Enoyl-CoA_hydra_C"/>
</dbReference>
<evidence type="ECO:0000256" key="1">
    <source>
        <dbReference type="ARBA" id="ARBA00005254"/>
    </source>
</evidence>
<keyword evidence="3" id="KW-0413">Isomerase</keyword>
<proteinExistence type="inferred from homology"/>
<reference evidence="3 4" key="1">
    <citation type="submission" date="2020-05" db="EMBL/GenBank/DDBJ databases">
        <title>Gimesia benthica sp. nov., a novel planctomycete isolated from a deep-sea water sample of the Northwest Indian Ocean.</title>
        <authorList>
            <person name="Wang J."/>
            <person name="Ruan C."/>
            <person name="Song L."/>
            <person name="Zhu Y."/>
            <person name="Li A."/>
            <person name="Zheng X."/>
            <person name="Wang L."/>
            <person name="Lu Z."/>
            <person name="Huang Y."/>
            <person name="Du W."/>
            <person name="Zhou Y."/>
            <person name="Huang L."/>
            <person name="Dai X."/>
        </authorList>
    </citation>
    <scope>NUCLEOTIDE SEQUENCE [LARGE SCALE GENOMIC DNA]</scope>
    <source>
        <strain evidence="3 4">YYQ-30</strain>
    </source>
</reference>
<dbReference type="InterPro" id="IPR001753">
    <property type="entry name" value="Enoyl-CoA_hydra/iso"/>
</dbReference>
<protein>
    <submittedName>
        <fullName evidence="3">Enoyl-CoA hydratase/isomerase family protein</fullName>
    </submittedName>
</protein>
<dbReference type="Gene3D" id="3.90.226.10">
    <property type="entry name" value="2-enoyl-CoA Hydratase, Chain A, domain 1"/>
    <property type="match status" value="1"/>
</dbReference>
<dbReference type="CDD" id="cd06558">
    <property type="entry name" value="crotonase-like"/>
    <property type="match status" value="1"/>
</dbReference>
<organism evidence="3 4">
    <name type="scientific">Halovulum dunhuangense</name>
    <dbReference type="NCBI Taxonomy" id="1505036"/>
    <lineage>
        <taxon>Bacteria</taxon>
        <taxon>Pseudomonadati</taxon>
        <taxon>Pseudomonadota</taxon>
        <taxon>Alphaproteobacteria</taxon>
        <taxon>Rhodobacterales</taxon>
        <taxon>Paracoccaceae</taxon>
        <taxon>Halovulum</taxon>
    </lineage>
</organism>